<keyword evidence="5" id="KW-0472">Membrane</keyword>
<accession>A0AAX4JIW6</accession>
<dbReference type="AlphaFoldDB" id="A0AAX4JIW6"/>
<keyword evidence="7" id="KW-1185">Reference proteome</keyword>
<dbReference type="Proteomes" id="UP001355207">
    <property type="component" value="Chromosome 1"/>
</dbReference>
<evidence type="ECO:0000313" key="6">
    <source>
        <dbReference type="EMBL" id="WWC85391.1"/>
    </source>
</evidence>
<keyword evidence="4" id="KW-1133">Transmembrane helix</keyword>
<dbReference type="InterPro" id="IPR036259">
    <property type="entry name" value="MFS_trans_sf"/>
</dbReference>
<evidence type="ECO:0000313" key="7">
    <source>
        <dbReference type="Proteomes" id="UP001355207"/>
    </source>
</evidence>
<evidence type="ECO:0000256" key="2">
    <source>
        <dbReference type="ARBA" id="ARBA00022448"/>
    </source>
</evidence>
<dbReference type="PANTHER" id="PTHR43791:SF54">
    <property type="entry name" value="MAJOR FACILITATOR SUPERFAMILY (MFS) PROFILE DOMAIN-CONTAINING PROTEIN-RELATED"/>
    <property type="match status" value="1"/>
</dbReference>
<proteinExistence type="predicted"/>
<evidence type="ECO:0000256" key="1">
    <source>
        <dbReference type="ARBA" id="ARBA00004141"/>
    </source>
</evidence>
<keyword evidence="3" id="KW-0812">Transmembrane</keyword>
<dbReference type="GO" id="GO:0022857">
    <property type="term" value="F:transmembrane transporter activity"/>
    <property type="evidence" value="ECO:0007669"/>
    <property type="project" value="TreeGrafter"/>
</dbReference>
<reference evidence="6 7" key="1">
    <citation type="submission" date="2024-01" db="EMBL/GenBank/DDBJ databases">
        <title>Comparative genomics of Cryptococcus and Kwoniella reveals pathogenesis evolution and contrasting modes of karyotype evolution via chromosome fusion or intercentromeric recombination.</title>
        <authorList>
            <person name="Coelho M.A."/>
            <person name="David-Palma M."/>
            <person name="Shea T."/>
            <person name="Bowers K."/>
            <person name="McGinley-Smith S."/>
            <person name="Mohammad A.W."/>
            <person name="Gnirke A."/>
            <person name="Yurkov A.M."/>
            <person name="Nowrousian M."/>
            <person name="Sun S."/>
            <person name="Cuomo C.A."/>
            <person name="Heitman J."/>
        </authorList>
    </citation>
    <scope>NUCLEOTIDE SEQUENCE [LARGE SCALE GENOMIC DNA]</scope>
    <source>
        <strain evidence="6 7">CBS 6074</strain>
    </source>
</reference>
<dbReference type="SUPFAM" id="SSF103473">
    <property type="entry name" value="MFS general substrate transporter"/>
    <property type="match status" value="1"/>
</dbReference>
<dbReference type="GO" id="GO:0016020">
    <property type="term" value="C:membrane"/>
    <property type="evidence" value="ECO:0007669"/>
    <property type="project" value="UniProtKB-SubCell"/>
</dbReference>
<evidence type="ECO:0000256" key="3">
    <source>
        <dbReference type="ARBA" id="ARBA00022692"/>
    </source>
</evidence>
<sequence>MDFHLRGSYEQRFLTLVMAEQDGGTSGKARTSSVDWRSFWAVATNWQVYLQIFVHWSNTVPNYALKFTMPTIIKGMGFTSSNAQLSTIPAYVKISISGSIKKHIGPCYFAICLACIGFYPISPGGTTWLSNNTAGPAKRAVSLAYLTAWEAPKYPTGYGSSIAFAGADLVAATLLELNFIRINKQRGKLDEDEIREKYTNEQLVDMGDRSPLFRYIL</sequence>
<dbReference type="PANTHER" id="PTHR43791">
    <property type="entry name" value="PERMEASE-RELATED"/>
    <property type="match status" value="1"/>
</dbReference>
<organism evidence="6 7">
    <name type="scientific">Kwoniella dendrophila CBS 6074</name>
    <dbReference type="NCBI Taxonomy" id="1295534"/>
    <lineage>
        <taxon>Eukaryota</taxon>
        <taxon>Fungi</taxon>
        <taxon>Dikarya</taxon>
        <taxon>Basidiomycota</taxon>
        <taxon>Agaricomycotina</taxon>
        <taxon>Tremellomycetes</taxon>
        <taxon>Tremellales</taxon>
        <taxon>Cryptococcaceae</taxon>
        <taxon>Kwoniella</taxon>
    </lineage>
</organism>
<dbReference type="RefSeq" id="XP_066072154.1">
    <property type="nucleotide sequence ID" value="XM_066216057.1"/>
</dbReference>
<dbReference type="GeneID" id="91090926"/>
<keyword evidence="2" id="KW-0813">Transport</keyword>
<name>A0AAX4JIW6_9TREE</name>
<comment type="subcellular location">
    <subcellularLocation>
        <location evidence="1">Membrane</location>
        <topology evidence="1">Multi-pass membrane protein</topology>
    </subcellularLocation>
</comment>
<evidence type="ECO:0000256" key="4">
    <source>
        <dbReference type="ARBA" id="ARBA00022989"/>
    </source>
</evidence>
<protein>
    <submittedName>
        <fullName evidence="6">Uncharacterized protein</fullName>
    </submittedName>
</protein>
<gene>
    <name evidence="6" type="ORF">L201_000254</name>
</gene>
<dbReference type="EMBL" id="CP144098">
    <property type="protein sequence ID" value="WWC85391.1"/>
    <property type="molecule type" value="Genomic_DNA"/>
</dbReference>
<evidence type="ECO:0000256" key="5">
    <source>
        <dbReference type="ARBA" id="ARBA00023136"/>
    </source>
</evidence>